<organism evidence="2 3">
    <name type="scientific">Eragrostis curvula</name>
    <name type="common">weeping love grass</name>
    <dbReference type="NCBI Taxonomy" id="38414"/>
    <lineage>
        <taxon>Eukaryota</taxon>
        <taxon>Viridiplantae</taxon>
        <taxon>Streptophyta</taxon>
        <taxon>Embryophyta</taxon>
        <taxon>Tracheophyta</taxon>
        <taxon>Spermatophyta</taxon>
        <taxon>Magnoliopsida</taxon>
        <taxon>Liliopsida</taxon>
        <taxon>Poales</taxon>
        <taxon>Poaceae</taxon>
        <taxon>PACMAD clade</taxon>
        <taxon>Chloridoideae</taxon>
        <taxon>Eragrostideae</taxon>
        <taxon>Eragrostidinae</taxon>
        <taxon>Eragrostis</taxon>
    </lineage>
</organism>
<keyword evidence="3" id="KW-1185">Reference proteome</keyword>
<proteinExistence type="predicted"/>
<evidence type="ECO:0000256" key="1">
    <source>
        <dbReference type="SAM" id="MobiDB-lite"/>
    </source>
</evidence>
<sequence>QPGAELAAVGVVAGHAKKAGEATVLKKHLITVAEPEKCRVVGRREHKLQPQRLTTRHIPGSAKDGGFAGLLHAPNNARLLQPQVLPLAVPPHRPGRRKNVKGPSGKTEEEKTNVGSGARKEVQQQRLQLRSNRISPTSIAQSTKENSQHTDNTRIFKDINSTHNIPHIFTTRAAEGFSRLRGLTTSQVKSRSSLPKCPYAAVLR</sequence>
<comment type="caution">
    <text evidence="2">The sequence shown here is derived from an EMBL/GenBank/DDBJ whole genome shotgun (WGS) entry which is preliminary data.</text>
</comment>
<gene>
    <name evidence="2" type="ORF">EJB05_30954</name>
</gene>
<accession>A0A5J9UCN6</accession>
<feature type="non-terminal residue" evidence="2">
    <location>
        <position position="204"/>
    </location>
</feature>
<feature type="compositionally biased region" description="Basic and acidic residues" evidence="1">
    <location>
        <begin position="106"/>
        <end position="123"/>
    </location>
</feature>
<dbReference type="EMBL" id="RWGY01000026">
    <property type="protein sequence ID" value="TVU21326.1"/>
    <property type="molecule type" value="Genomic_DNA"/>
</dbReference>
<feature type="compositionally biased region" description="Polar residues" evidence="1">
    <location>
        <begin position="124"/>
        <end position="145"/>
    </location>
</feature>
<dbReference type="AlphaFoldDB" id="A0A5J9UCN6"/>
<evidence type="ECO:0000313" key="3">
    <source>
        <dbReference type="Proteomes" id="UP000324897"/>
    </source>
</evidence>
<reference evidence="2 3" key="1">
    <citation type="journal article" date="2019" name="Sci. Rep.">
        <title>A high-quality genome of Eragrostis curvula grass provides insights into Poaceae evolution and supports new strategies to enhance forage quality.</title>
        <authorList>
            <person name="Carballo J."/>
            <person name="Santos B.A.C.M."/>
            <person name="Zappacosta D."/>
            <person name="Garbus I."/>
            <person name="Selva J.P."/>
            <person name="Gallo C.A."/>
            <person name="Diaz A."/>
            <person name="Albertini E."/>
            <person name="Caccamo M."/>
            <person name="Echenique V."/>
        </authorList>
    </citation>
    <scope>NUCLEOTIDE SEQUENCE [LARGE SCALE GENOMIC DNA]</scope>
    <source>
        <strain evidence="3">cv. Victoria</strain>
        <tissue evidence="2">Leaf</tissue>
    </source>
</reference>
<dbReference type="Gramene" id="TVU21326">
    <property type="protein sequence ID" value="TVU21326"/>
    <property type="gene ID" value="EJB05_30954"/>
</dbReference>
<dbReference type="Proteomes" id="UP000324897">
    <property type="component" value="Unassembled WGS sequence"/>
</dbReference>
<protein>
    <submittedName>
        <fullName evidence="2">Uncharacterized protein</fullName>
    </submittedName>
</protein>
<feature type="region of interest" description="Disordered" evidence="1">
    <location>
        <begin position="87"/>
        <end position="152"/>
    </location>
</feature>
<name>A0A5J9UCN6_9POAL</name>
<feature type="non-terminal residue" evidence="2">
    <location>
        <position position="1"/>
    </location>
</feature>
<evidence type="ECO:0000313" key="2">
    <source>
        <dbReference type="EMBL" id="TVU21326.1"/>
    </source>
</evidence>